<dbReference type="NCBIfam" id="NF009751">
    <property type="entry name" value="PRK13261.1-1"/>
    <property type="match status" value="1"/>
</dbReference>
<accession>N1MRG3</accession>
<feature type="domain" description="UreE urease accessory N-terminal" evidence="7">
    <location>
        <begin position="1"/>
        <end position="67"/>
    </location>
</feature>
<dbReference type="InterPro" id="IPR004029">
    <property type="entry name" value="UreE_N"/>
</dbReference>
<dbReference type="EMBL" id="CAVK010000188">
    <property type="protein sequence ID" value="CCW19324.1"/>
    <property type="molecule type" value="Genomic_DNA"/>
</dbReference>
<dbReference type="SUPFAM" id="SSF69287">
    <property type="entry name" value="Urease metallochaperone UreE, N-terminal domain"/>
    <property type="match status" value="1"/>
</dbReference>
<comment type="subcellular location">
    <subcellularLocation>
        <location evidence="1 5">Cytoplasm</location>
    </subcellularLocation>
</comment>
<comment type="function">
    <text evidence="5">Involved in urease metallocenter assembly. Binds nickel. Probably functions as a nickel donor during metallocenter assembly.</text>
</comment>
<sequence>MLTAHTVLPHGHWSGPAADHIMLDHDARHRRRWVYTADHGTPFLLDLARATVLNHGDAVQLSDGRLVEILAAPEALVEVTAADPSIMMRLAWHIGNRHLPAELHPHAIRLRDDHVINAMLEGLGATVVKIHAPFTPEGGAYSGGGNGHGHHHDHDHAHDHHHDHAG</sequence>
<dbReference type="InterPro" id="IPR036118">
    <property type="entry name" value="UreE_N_sf"/>
</dbReference>
<dbReference type="Pfam" id="PF02814">
    <property type="entry name" value="UreE_N"/>
    <property type="match status" value="1"/>
</dbReference>
<dbReference type="RefSeq" id="WP_006962896.1">
    <property type="nucleotide sequence ID" value="NZ_CAVK010000188.1"/>
</dbReference>
<reference evidence="9" key="2">
    <citation type="submission" date="2013-04" db="EMBL/GenBank/DDBJ databases">
        <title>Bisphenol A degrading Sphingobium sp. strain BiD32.</title>
        <authorList>
            <person name="Nielsen J.L."/>
            <person name="Zhou N.A."/>
            <person name="Kjeldal H."/>
        </authorList>
    </citation>
    <scope>NUCLEOTIDE SEQUENCE [LARGE SCALE GENOMIC DNA]</scope>
    <source>
        <strain evidence="9">BiD32</strain>
    </source>
</reference>
<evidence type="ECO:0000256" key="2">
    <source>
        <dbReference type="ARBA" id="ARBA00022490"/>
    </source>
</evidence>
<proteinExistence type="inferred from homology"/>
<dbReference type="AlphaFoldDB" id="N1MRG3"/>
<dbReference type="OrthoDB" id="9802215at2"/>
<evidence type="ECO:0000256" key="4">
    <source>
        <dbReference type="ARBA" id="ARBA00023186"/>
    </source>
</evidence>
<dbReference type="CDD" id="cd00571">
    <property type="entry name" value="UreE"/>
    <property type="match status" value="1"/>
</dbReference>
<comment type="similarity">
    <text evidence="5">Belongs to the UreE family.</text>
</comment>
<evidence type="ECO:0000256" key="3">
    <source>
        <dbReference type="ARBA" id="ARBA00022596"/>
    </source>
</evidence>
<reference evidence="8 9" key="1">
    <citation type="submission" date="2013-03" db="EMBL/GenBank/DDBJ databases">
        <authorList>
            <person name="Le V."/>
        </authorList>
    </citation>
    <scope>NUCLEOTIDE SEQUENCE [LARGE SCALE GENOMIC DNA]</scope>
    <source>
        <strain evidence="8 9">BiD32</strain>
    </source>
</reference>
<dbReference type="HAMAP" id="MF_00822">
    <property type="entry name" value="UreE"/>
    <property type="match status" value="1"/>
</dbReference>
<evidence type="ECO:0000256" key="6">
    <source>
        <dbReference type="SAM" id="MobiDB-lite"/>
    </source>
</evidence>
<dbReference type="GO" id="GO:0005737">
    <property type="term" value="C:cytoplasm"/>
    <property type="evidence" value="ECO:0007669"/>
    <property type="project" value="UniProtKB-SubCell"/>
</dbReference>
<evidence type="ECO:0000313" key="9">
    <source>
        <dbReference type="Proteomes" id="UP000013201"/>
    </source>
</evidence>
<dbReference type="Gene3D" id="3.30.70.790">
    <property type="entry name" value="UreE, C-terminal domain"/>
    <property type="match status" value="1"/>
</dbReference>
<dbReference type="GO" id="GO:0016151">
    <property type="term" value="F:nickel cation binding"/>
    <property type="evidence" value="ECO:0007669"/>
    <property type="project" value="UniProtKB-UniRule"/>
</dbReference>
<dbReference type="SUPFAM" id="SSF69737">
    <property type="entry name" value="Urease metallochaperone UreE, C-terminal domain"/>
    <property type="match status" value="1"/>
</dbReference>
<dbReference type="InterPro" id="IPR007864">
    <property type="entry name" value="UreE_C_dom"/>
</dbReference>
<keyword evidence="3 5" id="KW-0533">Nickel</keyword>
<feature type="region of interest" description="Disordered" evidence="6">
    <location>
        <begin position="138"/>
        <end position="166"/>
    </location>
</feature>
<dbReference type="PIRSF" id="PIRSF036402">
    <property type="entry name" value="Ureas_acces_UreE"/>
    <property type="match status" value="1"/>
</dbReference>
<protein>
    <recommendedName>
        <fullName evidence="5">Urease accessory protein UreE</fullName>
    </recommendedName>
</protein>
<organism evidence="8 9">
    <name type="scientific">Sphingobium indicum BiD32</name>
    <dbReference type="NCBI Taxonomy" id="1301087"/>
    <lineage>
        <taxon>Bacteria</taxon>
        <taxon>Pseudomonadati</taxon>
        <taxon>Pseudomonadota</taxon>
        <taxon>Alphaproteobacteria</taxon>
        <taxon>Sphingomonadales</taxon>
        <taxon>Sphingomonadaceae</taxon>
        <taxon>Sphingobium</taxon>
    </lineage>
</organism>
<dbReference type="GO" id="GO:0051082">
    <property type="term" value="F:unfolded protein binding"/>
    <property type="evidence" value="ECO:0007669"/>
    <property type="project" value="UniProtKB-UniRule"/>
</dbReference>
<evidence type="ECO:0000313" key="8">
    <source>
        <dbReference type="EMBL" id="CCW19324.1"/>
    </source>
</evidence>
<dbReference type="Gene3D" id="2.60.260.20">
    <property type="entry name" value="Urease metallochaperone UreE, N-terminal domain"/>
    <property type="match status" value="1"/>
</dbReference>
<comment type="caution">
    <text evidence="8">The sequence shown here is derived from an EMBL/GenBank/DDBJ whole genome shotgun (WGS) entry which is preliminary data.</text>
</comment>
<dbReference type="GO" id="GO:0006457">
    <property type="term" value="P:protein folding"/>
    <property type="evidence" value="ECO:0007669"/>
    <property type="project" value="InterPro"/>
</dbReference>
<evidence type="ECO:0000259" key="7">
    <source>
        <dbReference type="SMART" id="SM00988"/>
    </source>
</evidence>
<evidence type="ECO:0000256" key="1">
    <source>
        <dbReference type="ARBA" id="ARBA00004496"/>
    </source>
</evidence>
<keyword evidence="4 5" id="KW-0143">Chaperone</keyword>
<dbReference type="InterPro" id="IPR012406">
    <property type="entry name" value="UreE"/>
</dbReference>
<dbReference type="GO" id="GO:0019627">
    <property type="term" value="P:urea metabolic process"/>
    <property type="evidence" value="ECO:0007669"/>
    <property type="project" value="InterPro"/>
</dbReference>
<dbReference type="SMART" id="SM00988">
    <property type="entry name" value="UreE_N"/>
    <property type="match status" value="1"/>
</dbReference>
<gene>
    <name evidence="5" type="primary">ureE</name>
    <name evidence="8" type="ORF">EBBID32_36900</name>
</gene>
<keyword evidence="2 5" id="KW-0963">Cytoplasm</keyword>
<keyword evidence="9" id="KW-1185">Reference proteome</keyword>
<feature type="compositionally biased region" description="Basic and acidic residues" evidence="6">
    <location>
        <begin position="152"/>
        <end position="166"/>
    </location>
</feature>
<dbReference type="Pfam" id="PF05194">
    <property type="entry name" value="UreE_C"/>
    <property type="match status" value="1"/>
</dbReference>
<evidence type="ECO:0000256" key="5">
    <source>
        <dbReference type="HAMAP-Rule" id="MF_00822"/>
    </source>
</evidence>
<dbReference type="GO" id="GO:0065003">
    <property type="term" value="P:protein-containing complex assembly"/>
    <property type="evidence" value="ECO:0007669"/>
    <property type="project" value="InterPro"/>
</dbReference>
<name>N1MRG3_9SPHN</name>
<dbReference type="Proteomes" id="UP000013201">
    <property type="component" value="Unassembled WGS sequence"/>
</dbReference>